<evidence type="ECO:0000313" key="1">
    <source>
        <dbReference type="EMBL" id="QCD93016.1"/>
    </source>
</evidence>
<gene>
    <name evidence="1" type="ORF">DEO72_LG5g1086</name>
</gene>
<accession>A0A4D6LYG3</accession>
<evidence type="ECO:0000313" key="2">
    <source>
        <dbReference type="Proteomes" id="UP000501690"/>
    </source>
</evidence>
<dbReference type="AlphaFoldDB" id="A0A4D6LYG3"/>
<proteinExistence type="predicted"/>
<keyword evidence="2" id="KW-1185">Reference proteome</keyword>
<protein>
    <submittedName>
        <fullName evidence="1">Uncharacterized protein</fullName>
    </submittedName>
</protein>
<dbReference type="Proteomes" id="UP000501690">
    <property type="component" value="Linkage Group LG5"/>
</dbReference>
<sequence length="117" mass="13047">MVRLNVDLLIKSCTQRCHETLNEFFPFTRKPKFIVDVQPNRSANINRFRSAIKLCHSLRCSGLRHAVSIMPSVTSLATPPRAPEAVRLLQPNAPQPLTLLRPFILGGLLPVGIEPPT</sequence>
<name>A0A4D6LYG3_VIGUN</name>
<organism evidence="1 2">
    <name type="scientific">Vigna unguiculata</name>
    <name type="common">Cowpea</name>
    <dbReference type="NCBI Taxonomy" id="3917"/>
    <lineage>
        <taxon>Eukaryota</taxon>
        <taxon>Viridiplantae</taxon>
        <taxon>Streptophyta</taxon>
        <taxon>Embryophyta</taxon>
        <taxon>Tracheophyta</taxon>
        <taxon>Spermatophyta</taxon>
        <taxon>Magnoliopsida</taxon>
        <taxon>eudicotyledons</taxon>
        <taxon>Gunneridae</taxon>
        <taxon>Pentapetalae</taxon>
        <taxon>rosids</taxon>
        <taxon>fabids</taxon>
        <taxon>Fabales</taxon>
        <taxon>Fabaceae</taxon>
        <taxon>Papilionoideae</taxon>
        <taxon>50 kb inversion clade</taxon>
        <taxon>NPAAA clade</taxon>
        <taxon>indigoferoid/millettioid clade</taxon>
        <taxon>Phaseoleae</taxon>
        <taxon>Vigna</taxon>
    </lineage>
</organism>
<dbReference type="EMBL" id="CP039349">
    <property type="protein sequence ID" value="QCD93016.1"/>
    <property type="molecule type" value="Genomic_DNA"/>
</dbReference>
<reference evidence="1 2" key="1">
    <citation type="submission" date="2019-04" db="EMBL/GenBank/DDBJ databases">
        <title>An improved genome assembly and genetic linkage map for asparagus bean, Vigna unguiculata ssp. sesquipedialis.</title>
        <authorList>
            <person name="Xia Q."/>
            <person name="Zhang R."/>
            <person name="Dong Y."/>
        </authorList>
    </citation>
    <scope>NUCLEOTIDE SEQUENCE [LARGE SCALE GENOMIC DNA]</scope>
    <source>
        <tissue evidence="1">Leaf</tissue>
    </source>
</reference>